<evidence type="ECO:0000313" key="2">
    <source>
        <dbReference type="EMBL" id="KZS08007.1"/>
    </source>
</evidence>
<dbReference type="AlphaFoldDB" id="A0A164QS03"/>
<reference evidence="2 3" key="1">
    <citation type="submission" date="2016-03" db="EMBL/GenBank/DDBJ databases">
        <title>EvidentialGene: Evidence-directed Construction of Genes on Genomes.</title>
        <authorList>
            <person name="Gilbert D.G."/>
            <person name="Choi J.-H."/>
            <person name="Mockaitis K."/>
            <person name="Colbourne J."/>
            <person name="Pfrender M."/>
        </authorList>
    </citation>
    <scope>NUCLEOTIDE SEQUENCE [LARGE SCALE GENOMIC DNA]</scope>
    <source>
        <strain evidence="2 3">Xinb3</strain>
        <tissue evidence="2">Complete organism</tissue>
    </source>
</reference>
<sequence length="84" mass="9730">MMSASSIVNMIEPHLTKEKKKQPNADESNHSPSSFLELIDNRTCNSGLDCPQRNVTHRKRSEVRISKRRRTALTMKHVKKDKKE</sequence>
<keyword evidence="3" id="KW-1185">Reference proteome</keyword>
<dbReference type="EMBL" id="LRGB01002384">
    <property type="protein sequence ID" value="KZS08007.1"/>
    <property type="molecule type" value="Genomic_DNA"/>
</dbReference>
<gene>
    <name evidence="2" type="ORF">APZ42_028396</name>
</gene>
<accession>A0A164QS03</accession>
<protein>
    <submittedName>
        <fullName evidence="2">Uncharacterized protein</fullName>
    </submittedName>
</protein>
<comment type="caution">
    <text evidence="2">The sequence shown here is derived from an EMBL/GenBank/DDBJ whole genome shotgun (WGS) entry which is preliminary data.</text>
</comment>
<proteinExistence type="predicted"/>
<feature type="region of interest" description="Disordered" evidence="1">
    <location>
        <begin position="1"/>
        <end position="35"/>
    </location>
</feature>
<organism evidence="2 3">
    <name type="scientific">Daphnia magna</name>
    <dbReference type="NCBI Taxonomy" id="35525"/>
    <lineage>
        <taxon>Eukaryota</taxon>
        <taxon>Metazoa</taxon>
        <taxon>Ecdysozoa</taxon>
        <taxon>Arthropoda</taxon>
        <taxon>Crustacea</taxon>
        <taxon>Branchiopoda</taxon>
        <taxon>Diplostraca</taxon>
        <taxon>Cladocera</taxon>
        <taxon>Anomopoda</taxon>
        <taxon>Daphniidae</taxon>
        <taxon>Daphnia</taxon>
    </lineage>
</organism>
<name>A0A164QS03_9CRUS</name>
<evidence type="ECO:0000256" key="1">
    <source>
        <dbReference type="SAM" id="MobiDB-lite"/>
    </source>
</evidence>
<dbReference type="Proteomes" id="UP000076858">
    <property type="component" value="Unassembled WGS sequence"/>
</dbReference>
<evidence type="ECO:0000313" key="3">
    <source>
        <dbReference type="Proteomes" id="UP000076858"/>
    </source>
</evidence>